<organism evidence="1 2">
    <name type="scientific">Plectus sambesii</name>
    <dbReference type="NCBI Taxonomy" id="2011161"/>
    <lineage>
        <taxon>Eukaryota</taxon>
        <taxon>Metazoa</taxon>
        <taxon>Ecdysozoa</taxon>
        <taxon>Nematoda</taxon>
        <taxon>Chromadorea</taxon>
        <taxon>Plectida</taxon>
        <taxon>Plectina</taxon>
        <taxon>Plectoidea</taxon>
        <taxon>Plectidae</taxon>
        <taxon>Plectus</taxon>
    </lineage>
</organism>
<keyword evidence="1" id="KW-1185">Reference proteome</keyword>
<dbReference type="WBParaSite" id="PSAMB.scaffold2254size24321.g17046.t1">
    <property type="protein sequence ID" value="PSAMB.scaffold2254size24321.g17046.t1"/>
    <property type="gene ID" value="PSAMB.scaffold2254size24321.g17046"/>
</dbReference>
<dbReference type="Proteomes" id="UP000887566">
    <property type="component" value="Unplaced"/>
</dbReference>
<name>A0A914VN05_9BILA</name>
<evidence type="ECO:0000313" key="2">
    <source>
        <dbReference type="WBParaSite" id="PSAMB.scaffold2254size24321.g17046.t1"/>
    </source>
</evidence>
<protein>
    <submittedName>
        <fullName evidence="2">Protein quiver</fullName>
    </submittedName>
</protein>
<accession>A0A914VN05</accession>
<reference evidence="2" key="1">
    <citation type="submission" date="2022-11" db="UniProtKB">
        <authorList>
            <consortium name="WormBaseParasite"/>
        </authorList>
    </citation>
    <scope>IDENTIFICATION</scope>
</reference>
<proteinExistence type="predicted"/>
<evidence type="ECO:0000313" key="1">
    <source>
        <dbReference type="Proteomes" id="UP000887566"/>
    </source>
</evidence>
<dbReference type="AlphaFoldDB" id="A0A914VN05"/>
<sequence length="159" mass="17170">MTTVLQGQSSAGHHIYNFEVSKNRRMSAIAVVRFAFFMTLCCQAGAVICYFCEGVEDNCVGTTCVGAYCVKRAALVNGIMRTQKMCRNADLQMGFTGGSSLINPGGYSSCVPALLWQGAPGTECTCATDYCNAAPSTRHSNIYWLSLTVISSLFLARLF</sequence>